<feature type="transmembrane region" description="Helical" evidence="9">
    <location>
        <begin position="198"/>
        <end position="219"/>
    </location>
</feature>
<dbReference type="SUPFAM" id="SSF90123">
    <property type="entry name" value="ABC transporter transmembrane region"/>
    <property type="match status" value="2"/>
</dbReference>
<evidence type="ECO:0000313" key="12">
    <source>
        <dbReference type="EMBL" id="TNN15425.1"/>
    </source>
</evidence>
<dbReference type="SUPFAM" id="SSF52540">
    <property type="entry name" value="P-loop containing nucleoside triphosphate hydrolases"/>
    <property type="match status" value="1"/>
</dbReference>
<evidence type="ECO:0000256" key="7">
    <source>
        <dbReference type="ARBA" id="ARBA00022989"/>
    </source>
</evidence>
<dbReference type="Gene3D" id="1.20.1560.10">
    <property type="entry name" value="ABC transporter type 1, transmembrane domain"/>
    <property type="match status" value="2"/>
</dbReference>
<evidence type="ECO:0000313" key="13">
    <source>
        <dbReference type="Proteomes" id="UP000311919"/>
    </source>
</evidence>
<name>A0A4Z2DG61_SCHJA</name>
<keyword evidence="6" id="KW-0067">ATP-binding</keyword>
<dbReference type="FunFam" id="3.40.50.300:FF:000997">
    <property type="entry name" value="Multidrug resistance-associated protein 1"/>
    <property type="match status" value="1"/>
</dbReference>
<dbReference type="AlphaFoldDB" id="A0A4Z2DG61"/>
<dbReference type="Gene3D" id="3.40.50.300">
    <property type="entry name" value="P-loop containing nucleotide triphosphate hydrolases"/>
    <property type="match status" value="1"/>
</dbReference>
<feature type="domain" description="ABC transmembrane type-1" evidence="11">
    <location>
        <begin position="812"/>
        <end position="1027"/>
    </location>
</feature>
<evidence type="ECO:0000256" key="3">
    <source>
        <dbReference type="ARBA" id="ARBA00022448"/>
    </source>
</evidence>
<keyword evidence="8 9" id="KW-0472">Membrane</keyword>
<feature type="transmembrane region" description="Helical" evidence="9">
    <location>
        <begin position="85"/>
        <end position="106"/>
    </location>
</feature>
<dbReference type="InterPro" id="IPR011527">
    <property type="entry name" value="ABC1_TM_dom"/>
</dbReference>
<feature type="transmembrane region" description="Helical" evidence="9">
    <location>
        <begin position="808"/>
        <end position="828"/>
    </location>
</feature>
<dbReference type="Pfam" id="PF00005">
    <property type="entry name" value="ABC_tran"/>
    <property type="match status" value="1"/>
</dbReference>
<dbReference type="PROSITE" id="PS50893">
    <property type="entry name" value="ABC_TRANSPORTER_2"/>
    <property type="match status" value="1"/>
</dbReference>
<dbReference type="SMART" id="SM00382">
    <property type="entry name" value="AAA"/>
    <property type="match status" value="1"/>
</dbReference>
<dbReference type="CDD" id="cd18579">
    <property type="entry name" value="ABC_6TM_ABCC_D1"/>
    <property type="match status" value="1"/>
</dbReference>
<dbReference type="InterPro" id="IPR050173">
    <property type="entry name" value="ABC_transporter_C-like"/>
</dbReference>
<dbReference type="InterPro" id="IPR036640">
    <property type="entry name" value="ABC1_TM_sf"/>
</dbReference>
<dbReference type="Pfam" id="PF00664">
    <property type="entry name" value="ABC_membrane"/>
    <property type="match status" value="2"/>
</dbReference>
<evidence type="ECO:0000256" key="5">
    <source>
        <dbReference type="ARBA" id="ARBA00022741"/>
    </source>
</evidence>
<feature type="transmembrane region" description="Helical" evidence="9">
    <location>
        <begin position="126"/>
        <end position="149"/>
    </location>
</feature>
<proteinExistence type="inferred from homology"/>
<dbReference type="GO" id="GO:0016020">
    <property type="term" value="C:membrane"/>
    <property type="evidence" value="ECO:0007669"/>
    <property type="project" value="UniProtKB-SubCell"/>
</dbReference>
<dbReference type="OrthoDB" id="6500128at2759"/>
<evidence type="ECO:0000256" key="8">
    <source>
        <dbReference type="ARBA" id="ARBA00023136"/>
    </source>
</evidence>
<feature type="domain" description="ABC transporter" evidence="10">
    <location>
        <begin position="407"/>
        <end position="630"/>
    </location>
</feature>
<dbReference type="STRING" id="6182.A0A4Z2DG61"/>
<feature type="transmembrane region" description="Helical" evidence="9">
    <location>
        <begin position="315"/>
        <end position="334"/>
    </location>
</feature>
<reference evidence="12 13" key="1">
    <citation type="submission" date="2019-03" db="EMBL/GenBank/DDBJ databases">
        <title>An improved genome assembly of the fluke Schistosoma japonicum.</title>
        <authorList>
            <person name="Hu W."/>
            <person name="Luo F."/>
            <person name="Yin M."/>
            <person name="Mo X."/>
            <person name="Sun C."/>
            <person name="Wu Q."/>
            <person name="Zhu B."/>
            <person name="Xiang M."/>
            <person name="Wang J."/>
            <person name="Wang Y."/>
            <person name="Zhang T."/>
            <person name="Xu B."/>
            <person name="Zheng H."/>
            <person name="Feng Z."/>
        </authorList>
    </citation>
    <scope>NUCLEOTIDE SEQUENCE [LARGE SCALE GENOMIC DNA]</scope>
    <source>
        <strain evidence="12">HuSjv2</strain>
        <tissue evidence="12">Worms</tissue>
    </source>
</reference>
<evidence type="ECO:0000256" key="1">
    <source>
        <dbReference type="ARBA" id="ARBA00004141"/>
    </source>
</evidence>
<keyword evidence="3" id="KW-0813">Transport</keyword>
<dbReference type="InterPro" id="IPR003593">
    <property type="entry name" value="AAA+_ATPase"/>
</dbReference>
<dbReference type="PROSITE" id="PS00211">
    <property type="entry name" value="ABC_TRANSPORTER_1"/>
    <property type="match status" value="1"/>
</dbReference>
<dbReference type="GO" id="GO:0016887">
    <property type="term" value="F:ATP hydrolysis activity"/>
    <property type="evidence" value="ECO:0007669"/>
    <property type="project" value="InterPro"/>
</dbReference>
<dbReference type="InterPro" id="IPR044726">
    <property type="entry name" value="ABCC_6TM_D2"/>
</dbReference>
<gene>
    <name evidence="12" type="ORF">EWB00_001300</name>
</gene>
<sequence length="1027" mass="117192">MGKNKDLIAPYNRANIFSKLFFTWLNPLFSLSLRKHLTNDDLYVCPESEMSDLNTEKIEREWERQCNRECPNLLLSVIKAFKRELLISGVFMAIEVVTDISKPVILQQILLGFGNLKDHKNVVMTIFFSIAFILNTTLSVIVLNSLYWITYRLGGRARLATCGLIYKKLLRLNQKSLANSTTGQIINLLSTDTQYFEYTFLFIHYLWSGPLETFITLALMSRITFIPSLITIGVILLIIPIQSAFNRAYGKIRFRTAHVTDQRIRILSDIITGIYVIKVHVWEKVFMKLANKLRSKEIKLFMRGRCFQAFRSSQIIYQVKFTVMILIVAILLLHKGPGDPEALKSYQLFTLLNFITSLFTSVILFMPIAIEQVNLARAVGKRISQFLLLPEVGNNHYPQMTKLKEALVCTNVCSQWQEHMKPFTLNNINFKTSGQELIGIIGSVGSGKSSLLQTILGELPFLSGKVYRSPSIAYLPQVAWIFPGTIRQNILCHLPFDSERYASVLKATNLNIDLSRFPDGDKTCVGERGSGLSGGQKARIALARVAYSRQEILLLDDPLAAVDVRVSNHLFQQCICRFLSDRLRLLVTHQHQLLPYMDRILILKEGEIEFFGTYLELQSKKLQLDDYICDSSNHSEDGVVFGISDDSENESETKMSIKGFRRQLNIYRSFRYDKQDSCDTTAQSPLELEDLLTDGMTSSPLPIYRKHYVEDSPFDNDQCLQTSLVALPEEKSITTINVTGSIKSLQTPKSGGYEINDHDKTELNNRTISNGDISAHCESKECIPSENFNHGKVGWKCYLLFGRIMGRFCCLILIPFMFIFTIVIYAAIDMWIARWIRIVDSRNEINSSLVNVSLLVNETWKWNNNLVNMYITIALTIILVFSGTIRTLLFFKQTTYVAKRLHELMLKACLSTRILFFESNPSGWILNRFSKDIGVIDDDLLTSIHDFLQCLTLVVNFCVVTVIASYWAIIPVIILSIFFWIIRRSYMRLSRALKRIEATARSPVLSWVNITLQGLPCIRASGNQSIL</sequence>
<dbReference type="CDD" id="cd18580">
    <property type="entry name" value="ABC_6TM_ABCC_D2"/>
    <property type="match status" value="1"/>
</dbReference>
<dbReference type="EMBL" id="SKCS01000148">
    <property type="protein sequence ID" value="TNN15425.1"/>
    <property type="molecule type" value="Genomic_DNA"/>
</dbReference>
<comment type="caution">
    <text evidence="12">The sequence shown here is derived from an EMBL/GenBank/DDBJ whole genome shotgun (WGS) entry which is preliminary data.</text>
</comment>
<keyword evidence="4 9" id="KW-0812">Transmembrane</keyword>
<dbReference type="InterPro" id="IPR044746">
    <property type="entry name" value="ABCC_6TM_D1"/>
</dbReference>
<feature type="domain" description="ABC transmembrane type-1" evidence="11">
    <location>
        <begin position="86"/>
        <end position="368"/>
    </location>
</feature>
<dbReference type="InterPro" id="IPR003439">
    <property type="entry name" value="ABC_transporter-like_ATP-bd"/>
</dbReference>
<feature type="transmembrane region" description="Helical" evidence="9">
    <location>
        <begin position="225"/>
        <end position="245"/>
    </location>
</feature>
<dbReference type="GO" id="GO:0005524">
    <property type="term" value="F:ATP binding"/>
    <property type="evidence" value="ECO:0007669"/>
    <property type="project" value="UniProtKB-KW"/>
</dbReference>
<feature type="transmembrane region" description="Helical" evidence="9">
    <location>
        <begin position="869"/>
        <end position="889"/>
    </location>
</feature>
<comment type="subcellular location">
    <subcellularLocation>
        <location evidence="1">Membrane</location>
        <topology evidence="1">Multi-pass membrane protein</topology>
    </subcellularLocation>
</comment>
<dbReference type="PANTHER" id="PTHR24223:SF456">
    <property type="entry name" value="MULTIDRUG RESISTANCE-ASSOCIATED PROTEIN LETHAL(2)03659"/>
    <property type="match status" value="1"/>
</dbReference>
<accession>A0A4Z2DG61</accession>
<dbReference type="InterPro" id="IPR017871">
    <property type="entry name" value="ABC_transporter-like_CS"/>
</dbReference>
<dbReference type="PANTHER" id="PTHR24223">
    <property type="entry name" value="ATP-BINDING CASSETTE SUB-FAMILY C"/>
    <property type="match status" value="1"/>
</dbReference>
<dbReference type="CDD" id="cd03250">
    <property type="entry name" value="ABCC_MRP_domain1"/>
    <property type="match status" value="1"/>
</dbReference>
<dbReference type="Proteomes" id="UP000311919">
    <property type="component" value="Unassembled WGS sequence"/>
</dbReference>
<evidence type="ECO:0000256" key="2">
    <source>
        <dbReference type="ARBA" id="ARBA00009726"/>
    </source>
</evidence>
<comment type="similarity">
    <text evidence="2">Belongs to the ABC transporter superfamily. ABCC family. Conjugate transporter (TC 3.A.1.208) subfamily.</text>
</comment>
<dbReference type="InterPro" id="IPR027417">
    <property type="entry name" value="P-loop_NTPase"/>
</dbReference>
<evidence type="ECO:0000259" key="10">
    <source>
        <dbReference type="PROSITE" id="PS50893"/>
    </source>
</evidence>
<keyword evidence="5" id="KW-0547">Nucleotide-binding</keyword>
<dbReference type="GO" id="GO:0140359">
    <property type="term" value="F:ABC-type transporter activity"/>
    <property type="evidence" value="ECO:0007669"/>
    <property type="project" value="InterPro"/>
</dbReference>
<dbReference type="PROSITE" id="PS50929">
    <property type="entry name" value="ABC_TM1F"/>
    <property type="match status" value="2"/>
</dbReference>
<feature type="transmembrane region" description="Helical" evidence="9">
    <location>
        <begin position="953"/>
        <end position="982"/>
    </location>
</feature>
<organism evidence="12 13">
    <name type="scientific">Schistosoma japonicum</name>
    <name type="common">Blood fluke</name>
    <dbReference type="NCBI Taxonomy" id="6182"/>
    <lineage>
        <taxon>Eukaryota</taxon>
        <taxon>Metazoa</taxon>
        <taxon>Spiralia</taxon>
        <taxon>Lophotrochozoa</taxon>
        <taxon>Platyhelminthes</taxon>
        <taxon>Trematoda</taxon>
        <taxon>Digenea</taxon>
        <taxon>Strigeidida</taxon>
        <taxon>Schistosomatoidea</taxon>
        <taxon>Schistosomatidae</taxon>
        <taxon>Schistosoma</taxon>
    </lineage>
</organism>
<evidence type="ECO:0000256" key="6">
    <source>
        <dbReference type="ARBA" id="ARBA00022840"/>
    </source>
</evidence>
<keyword evidence="7 9" id="KW-1133">Transmembrane helix</keyword>
<protein>
    <submittedName>
        <fullName evidence="12">Multidrug resistance-associated protein</fullName>
    </submittedName>
</protein>
<feature type="transmembrane region" description="Helical" evidence="9">
    <location>
        <begin position="346"/>
        <end position="370"/>
    </location>
</feature>
<evidence type="ECO:0000256" key="9">
    <source>
        <dbReference type="SAM" id="Phobius"/>
    </source>
</evidence>
<evidence type="ECO:0000256" key="4">
    <source>
        <dbReference type="ARBA" id="ARBA00022692"/>
    </source>
</evidence>
<evidence type="ECO:0000259" key="11">
    <source>
        <dbReference type="PROSITE" id="PS50929"/>
    </source>
</evidence>
<keyword evidence="13" id="KW-1185">Reference proteome</keyword>